<dbReference type="EMBL" id="LUGG01000011">
    <property type="protein sequence ID" value="OBZ71389.1"/>
    <property type="molecule type" value="Genomic_DNA"/>
</dbReference>
<evidence type="ECO:0000313" key="2">
    <source>
        <dbReference type="Proteomes" id="UP000092993"/>
    </source>
</evidence>
<protein>
    <submittedName>
        <fullName evidence="1">Uncharacterized protein</fullName>
    </submittedName>
</protein>
<dbReference type="AlphaFoldDB" id="A0A1C7M4V4"/>
<dbReference type="Proteomes" id="UP000092993">
    <property type="component" value="Unassembled WGS sequence"/>
</dbReference>
<sequence length="140" mass="15257">MLPALTTLVLRGDLEVDANAFLTALCPPVLLFPNLTTLRIFVNAFALPLSRSLVQVASQRVQHGHPIRHLIIEYNGTPRKGDGTIGATEGVNTPTDTVLATLASYIDVVEFLIHTCATSSSIQYSNLTHELFCKTREDPV</sequence>
<proteinExistence type="predicted"/>
<name>A0A1C7M4V4_GRIFR</name>
<evidence type="ECO:0000313" key="1">
    <source>
        <dbReference type="EMBL" id="OBZ71389.1"/>
    </source>
</evidence>
<accession>A0A1C7M4V4</accession>
<organism evidence="1 2">
    <name type="scientific">Grifola frondosa</name>
    <name type="common">Maitake</name>
    <name type="synonym">Polyporus frondosus</name>
    <dbReference type="NCBI Taxonomy" id="5627"/>
    <lineage>
        <taxon>Eukaryota</taxon>
        <taxon>Fungi</taxon>
        <taxon>Dikarya</taxon>
        <taxon>Basidiomycota</taxon>
        <taxon>Agaricomycotina</taxon>
        <taxon>Agaricomycetes</taxon>
        <taxon>Polyporales</taxon>
        <taxon>Grifolaceae</taxon>
        <taxon>Grifola</taxon>
    </lineage>
</organism>
<keyword evidence="2" id="KW-1185">Reference proteome</keyword>
<gene>
    <name evidence="1" type="ORF">A0H81_08855</name>
</gene>
<reference evidence="1 2" key="1">
    <citation type="submission" date="2016-03" db="EMBL/GenBank/DDBJ databases">
        <title>Whole genome sequencing of Grifola frondosa 9006-11.</title>
        <authorList>
            <person name="Min B."/>
            <person name="Park H."/>
            <person name="Kim J.-G."/>
            <person name="Cho H."/>
            <person name="Oh Y.-L."/>
            <person name="Kong W.-S."/>
            <person name="Choi I.-G."/>
        </authorList>
    </citation>
    <scope>NUCLEOTIDE SEQUENCE [LARGE SCALE GENOMIC DNA]</scope>
    <source>
        <strain evidence="1 2">9006-11</strain>
    </source>
</reference>
<comment type="caution">
    <text evidence="1">The sequence shown here is derived from an EMBL/GenBank/DDBJ whole genome shotgun (WGS) entry which is preliminary data.</text>
</comment>